<protein>
    <submittedName>
        <fullName evidence="3">GNAT family N-acetyltransferase</fullName>
    </submittedName>
</protein>
<sequence length="141" mass="16160">MKIEVTSAPSKEDLKTISKGIESYNQNYIPDEVVFEEDTKFAVFVKDDEGKVLGGIRACAFWNYCIIELLWISEEARGMGVGSKLMSAAEQFAMDKGFEYMRTETLSFQARPFYEKQGYEVYGELKDYPKGHTTYCLVKKL</sequence>
<gene>
    <name evidence="3" type="ORF">HHU12_11770</name>
</gene>
<dbReference type="PROSITE" id="PS51186">
    <property type="entry name" value="GNAT"/>
    <property type="match status" value="1"/>
</dbReference>
<evidence type="ECO:0000259" key="2">
    <source>
        <dbReference type="PROSITE" id="PS51186"/>
    </source>
</evidence>
<dbReference type="PANTHER" id="PTHR13947">
    <property type="entry name" value="GNAT FAMILY N-ACETYLTRANSFERASE"/>
    <property type="match status" value="1"/>
</dbReference>
<dbReference type="Gene3D" id="3.40.630.30">
    <property type="match status" value="1"/>
</dbReference>
<accession>A0A7X9RTL2</accession>
<dbReference type="Proteomes" id="UP000576082">
    <property type="component" value="Unassembled WGS sequence"/>
</dbReference>
<dbReference type="InterPro" id="IPR050769">
    <property type="entry name" value="NAT_camello-type"/>
</dbReference>
<comment type="caution">
    <text evidence="3">The sequence shown here is derived from an EMBL/GenBank/DDBJ whole genome shotgun (WGS) entry which is preliminary data.</text>
</comment>
<keyword evidence="1 3" id="KW-0808">Transferase</keyword>
<evidence type="ECO:0000256" key="1">
    <source>
        <dbReference type="ARBA" id="ARBA00022679"/>
    </source>
</evidence>
<evidence type="ECO:0000313" key="4">
    <source>
        <dbReference type="Proteomes" id="UP000576082"/>
    </source>
</evidence>
<keyword evidence="4" id="KW-1185">Reference proteome</keyword>
<organism evidence="3 4">
    <name type="scientific">Flammeovirga aprica JL-4</name>
    <dbReference type="NCBI Taxonomy" id="694437"/>
    <lineage>
        <taxon>Bacteria</taxon>
        <taxon>Pseudomonadati</taxon>
        <taxon>Bacteroidota</taxon>
        <taxon>Cytophagia</taxon>
        <taxon>Cytophagales</taxon>
        <taxon>Flammeovirgaceae</taxon>
        <taxon>Flammeovirga</taxon>
    </lineage>
</organism>
<proteinExistence type="predicted"/>
<dbReference type="EMBL" id="JABANE010000026">
    <property type="protein sequence ID" value="NME68640.1"/>
    <property type="molecule type" value="Genomic_DNA"/>
</dbReference>
<reference evidence="3 4" key="1">
    <citation type="submission" date="2020-04" db="EMBL/GenBank/DDBJ databases">
        <title>Flammeovirga sp. SR4, a novel species isolated from seawater.</title>
        <authorList>
            <person name="Wang X."/>
        </authorList>
    </citation>
    <scope>NUCLEOTIDE SEQUENCE [LARGE SCALE GENOMIC DNA]</scope>
    <source>
        <strain evidence="3 4">ATCC 23126</strain>
    </source>
</reference>
<dbReference type="PANTHER" id="PTHR13947:SF37">
    <property type="entry name" value="LD18367P"/>
    <property type="match status" value="1"/>
</dbReference>
<dbReference type="InterPro" id="IPR016181">
    <property type="entry name" value="Acyl_CoA_acyltransferase"/>
</dbReference>
<dbReference type="GO" id="GO:0008080">
    <property type="term" value="F:N-acetyltransferase activity"/>
    <property type="evidence" value="ECO:0007669"/>
    <property type="project" value="InterPro"/>
</dbReference>
<feature type="domain" description="N-acetyltransferase" evidence="2">
    <location>
        <begin position="3"/>
        <end position="141"/>
    </location>
</feature>
<dbReference type="RefSeq" id="WP_169656941.1">
    <property type="nucleotide sequence ID" value="NZ_JABANE010000026.1"/>
</dbReference>
<dbReference type="CDD" id="cd04301">
    <property type="entry name" value="NAT_SF"/>
    <property type="match status" value="1"/>
</dbReference>
<evidence type="ECO:0000313" key="3">
    <source>
        <dbReference type="EMBL" id="NME68640.1"/>
    </source>
</evidence>
<name>A0A7X9RTL2_9BACT</name>
<dbReference type="Pfam" id="PF00583">
    <property type="entry name" value="Acetyltransf_1"/>
    <property type="match status" value="1"/>
</dbReference>
<dbReference type="AlphaFoldDB" id="A0A7X9RTL2"/>
<dbReference type="InterPro" id="IPR000182">
    <property type="entry name" value="GNAT_dom"/>
</dbReference>
<dbReference type="SUPFAM" id="SSF55729">
    <property type="entry name" value="Acyl-CoA N-acyltransferases (Nat)"/>
    <property type="match status" value="1"/>
</dbReference>